<sequence>MSIRRHDIVICGGGLVGASLALALAPLPLDICLLDPAPFAPAPRADDRTFTIAQGSKRALTALGVWSRLSRADFQPITEIEVSDRSGRFGLAHILAEEQGVDALGYVTGNVALLAALYGALGTTAVTLRQGRFGGLVRDADQVTITLADGQETKRIACRLLVGADGTHSAVRAACGIGVDSHDYGREAIVSNCRVSRPRPHTAFERFTADGPIAALPIGDDRYTFVISRPDGGAWQALAEPDFLSRLADAFGDRLGRLLAASPRLRFPLIRQQAREWVAPHVVLVGNAAHTLHPVAGQGFNLGLRDVAVLAERLAQACRAHIDYGDRAWLGDYARARQTDVAHTTRFTDGLVRLFTPCPRPLVAARGVALNLIDALPGLKRALAVRTMGLKAPLPRLFRGLKP</sequence>
<dbReference type="NCBIfam" id="TIGR01988">
    <property type="entry name" value="Ubi-OHases"/>
    <property type="match status" value="1"/>
</dbReference>
<evidence type="ECO:0000259" key="8">
    <source>
        <dbReference type="Pfam" id="PF01494"/>
    </source>
</evidence>
<evidence type="ECO:0000313" key="10">
    <source>
        <dbReference type="Proteomes" id="UP000253250"/>
    </source>
</evidence>
<evidence type="ECO:0000256" key="4">
    <source>
        <dbReference type="ARBA" id="ARBA00022630"/>
    </source>
</evidence>
<dbReference type="PANTHER" id="PTHR43876">
    <property type="entry name" value="UBIQUINONE BIOSYNTHESIS MONOOXYGENASE COQ6, MITOCHONDRIAL"/>
    <property type="match status" value="1"/>
</dbReference>
<dbReference type="InterPro" id="IPR051205">
    <property type="entry name" value="UbiH/COQ6_monooxygenase"/>
</dbReference>
<dbReference type="GO" id="GO:0008681">
    <property type="term" value="F:2-octaprenyl-6-methoxyphenol hydroxylase activity"/>
    <property type="evidence" value="ECO:0007669"/>
    <property type="project" value="TreeGrafter"/>
</dbReference>
<keyword evidence="4" id="KW-0285">Flavoprotein</keyword>
<evidence type="ECO:0000256" key="7">
    <source>
        <dbReference type="ARBA" id="ARBA00023033"/>
    </source>
</evidence>
<dbReference type="UniPathway" id="UPA00232"/>
<feature type="domain" description="FAD-binding" evidence="8">
    <location>
        <begin position="7"/>
        <end position="344"/>
    </location>
</feature>
<dbReference type="OrthoDB" id="9769565at2"/>
<evidence type="ECO:0000313" key="9">
    <source>
        <dbReference type="EMBL" id="RCN58483.1"/>
    </source>
</evidence>
<accession>A0A368HGF8</accession>
<dbReference type="InterPro" id="IPR010971">
    <property type="entry name" value="UbiH/COQ6"/>
</dbReference>
<keyword evidence="10" id="KW-1185">Reference proteome</keyword>
<dbReference type="EMBL" id="PSYR01000001">
    <property type="protein sequence ID" value="RCN58483.1"/>
    <property type="molecule type" value="Genomic_DNA"/>
</dbReference>
<keyword evidence="6" id="KW-0560">Oxidoreductase</keyword>
<keyword evidence="7" id="KW-0503">Monooxygenase</keyword>
<comment type="similarity">
    <text evidence="3">Belongs to the UbiH/COQ6 family.</text>
</comment>
<dbReference type="InterPro" id="IPR036188">
    <property type="entry name" value="FAD/NAD-bd_sf"/>
</dbReference>
<dbReference type="Pfam" id="PF01494">
    <property type="entry name" value="FAD_binding_3"/>
    <property type="match status" value="1"/>
</dbReference>
<dbReference type="Proteomes" id="UP000253250">
    <property type="component" value="Unassembled WGS sequence"/>
</dbReference>
<dbReference type="RefSeq" id="WP_114282170.1">
    <property type="nucleotide sequence ID" value="NZ_PSYR01000001.1"/>
</dbReference>
<dbReference type="InterPro" id="IPR018168">
    <property type="entry name" value="Ubi_Hdrlase_CS"/>
</dbReference>
<keyword evidence="5" id="KW-0274">FAD</keyword>
<dbReference type="AlphaFoldDB" id="A0A368HGF8"/>
<evidence type="ECO:0000256" key="5">
    <source>
        <dbReference type="ARBA" id="ARBA00022827"/>
    </source>
</evidence>
<comment type="caution">
    <text evidence="9">The sequence shown here is derived from an EMBL/GenBank/DDBJ whole genome shotgun (WGS) entry which is preliminary data.</text>
</comment>
<dbReference type="PROSITE" id="PS01304">
    <property type="entry name" value="UBIH"/>
    <property type="match status" value="1"/>
</dbReference>
<dbReference type="Gene3D" id="3.50.50.60">
    <property type="entry name" value="FAD/NAD(P)-binding domain"/>
    <property type="match status" value="2"/>
</dbReference>
<dbReference type="GO" id="GO:0071949">
    <property type="term" value="F:FAD binding"/>
    <property type="evidence" value="ECO:0007669"/>
    <property type="project" value="InterPro"/>
</dbReference>
<reference evidence="9 10" key="1">
    <citation type="submission" date="2018-02" db="EMBL/GenBank/DDBJ databases">
        <title>Insights into the biology of acidophilic members of the Acidiferrobacteraceae family derived from comparative genomic analyses.</title>
        <authorList>
            <person name="Issotta F."/>
            <person name="Thyssen C."/>
            <person name="Mena C."/>
            <person name="Moya A."/>
            <person name="Bellenberg S."/>
            <person name="Sproer C."/>
            <person name="Covarrubias P.C."/>
            <person name="Sand W."/>
            <person name="Quatrini R."/>
            <person name="Vera M."/>
        </authorList>
    </citation>
    <scope>NUCLEOTIDE SEQUENCE [LARGE SCALE GENOMIC DNA]</scope>
    <source>
        <strain evidence="10">m-1</strain>
    </source>
</reference>
<evidence type="ECO:0000256" key="2">
    <source>
        <dbReference type="ARBA" id="ARBA00004749"/>
    </source>
</evidence>
<comment type="cofactor">
    <cofactor evidence="1">
        <name>FAD</name>
        <dbReference type="ChEBI" id="CHEBI:57692"/>
    </cofactor>
</comment>
<dbReference type="GO" id="GO:0006744">
    <property type="term" value="P:ubiquinone biosynthetic process"/>
    <property type="evidence" value="ECO:0007669"/>
    <property type="project" value="UniProtKB-UniPathway"/>
</dbReference>
<gene>
    <name evidence="9" type="ORF">C4900_01425</name>
</gene>
<name>A0A368HGF8_9GAMM</name>
<dbReference type="PANTHER" id="PTHR43876:SF8">
    <property type="entry name" value="2-OCTAPRENYL-6-METHOXYPHENOL HYDROXYLASE"/>
    <property type="match status" value="1"/>
</dbReference>
<evidence type="ECO:0000256" key="1">
    <source>
        <dbReference type="ARBA" id="ARBA00001974"/>
    </source>
</evidence>
<dbReference type="InterPro" id="IPR002938">
    <property type="entry name" value="FAD-bd"/>
</dbReference>
<organism evidence="9 10">
    <name type="scientific">Acidiferrobacter thiooxydans</name>
    <dbReference type="NCBI Taxonomy" id="163359"/>
    <lineage>
        <taxon>Bacteria</taxon>
        <taxon>Pseudomonadati</taxon>
        <taxon>Pseudomonadota</taxon>
        <taxon>Gammaproteobacteria</taxon>
        <taxon>Acidiferrobacterales</taxon>
        <taxon>Acidiferrobacteraceae</taxon>
        <taxon>Acidiferrobacter</taxon>
    </lineage>
</organism>
<protein>
    <submittedName>
        <fullName evidence="9">2-octaprenyl-6-methoxyphenyl hydroxylase</fullName>
    </submittedName>
</protein>
<comment type="pathway">
    <text evidence="2">Cofactor biosynthesis; ubiquinone biosynthesis.</text>
</comment>
<dbReference type="SUPFAM" id="SSF51905">
    <property type="entry name" value="FAD/NAD(P)-binding domain"/>
    <property type="match status" value="1"/>
</dbReference>
<proteinExistence type="inferred from homology"/>
<dbReference type="PRINTS" id="PR00420">
    <property type="entry name" value="RNGMNOXGNASE"/>
</dbReference>
<evidence type="ECO:0000256" key="3">
    <source>
        <dbReference type="ARBA" id="ARBA00005349"/>
    </source>
</evidence>
<evidence type="ECO:0000256" key="6">
    <source>
        <dbReference type="ARBA" id="ARBA00023002"/>
    </source>
</evidence>